<organism evidence="3 4">
    <name type="scientific">Candidatus Azambacteria bacterium GW2011_GWB1_46_27</name>
    <dbReference type="NCBI Taxonomy" id="1618617"/>
    <lineage>
        <taxon>Bacteria</taxon>
        <taxon>Candidatus Azamiibacteriota</taxon>
    </lineage>
</organism>
<sequence>MKLTILGSGTLFPTKERFPSSFLLEEGNVKILLDCGHEAIARLVELGFDVRDIGAIFISHFHADHIGDAFNLVWSRFVGDLYEGKEHKLLVFLGPRTLQERFRKWREIFWLEPGEEYPLEFHEGEFEYALGDINLRTFPVKHVPWFESVGCRINVGGKIIVYPGDIGSSHDFDDLVSRVQGADLLLIEADADKPSPNHFTFEQAAELAQRANVKQVVIVHIKPIPQWQERAREAGAAYKAINKKIKRPLSMRLAIFWGLFPDLFAFGLSFVWLFFNLIFGELSFSDLPRPTGVEPAPTDTLPIFRLTSLLYSFSHSLIVFLFVFGVAAFLLRLKLRRTPWELGGWLIHILIDIPTHSYKFYPTPFLWPLSDLKFDGFSWGTPWFLIINYLAIIIVYWFLRKRRRILDEKVGAR</sequence>
<dbReference type="Pfam" id="PF12706">
    <property type="entry name" value="Lactamase_B_2"/>
    <property type="match status" value="1"/>
</dbReference>
<feature type="transmembrane region" description="Helical" evidence="1">
    <location>
        <begin position="309"/>
        <end position="330"/>
    </location>
</feature>
<keyword evidence="1" id="KW-0472">Membrane</keyword>
<dbReference type="InterPro" id="IPR001279">
    <property type="entry name" value="Metallo-B-lactamas"/>
</dbReference>
<dbReference type="PATRIC" id="fig|1618617.3.peg.719"/>
<gene>
    <name evidence="3" type="ORF">UX48_C0061G0006</name>
</gene>
<dbReference type="CDD" id="cd16272">
    <property type="entry name" value="RNaseZ_MBL-fold"/>
    <property type="match status" value="1"/>
</dbReference>
<dbReference type="Proteomes" id="UP000034067">
    <property type="component" value="Unassembled WGS sequence"/>
</dbReference>
<feature type="domain" description="Metallo-beta-lactamase" evidence="2">
    <location>
        <begin position="18"/>
        <end position="198"/>
    </location>
</feature>
<evidence type="ECO:0000313" key="3">
    <source>
        <dbReference type="EMBL" id="KKU32248.1"/>
    </source>
</evidence>
<keyword evidence="1" id="KW-1133">Transmembrane helix</keyword>
<dbReference type="SUPFAM" id="SSF56281">
    <property type="entry name" value="Metallo-hydrolase/oxidoreductase"/>
    <property type="match status" value="1"/>
</dbReference>
<dbReference type="AlphaFoldDB" id="A0A0G1RQK5"/>
<name>A0A0G1RQK5_9BACT</name>
<dbReference type="InterPro" id="IPR036866">
    <property type="entry name" value="RibonucZ/Hydroxyglut_hydro"/>
</dbReference>
<accession>A0A0G1RQK5</accession>
<dbReference type="PANTHER" id="PTHR46018">
    <property type="entry name" value="ZINC PHOSPHODIESTERASE ELAC PROTEIN 1"/>
    <property type="match status" value="1"/>
</dbReference>
<dbReference type="SMART" id="SM00849">
    <property type="entry name" value="Lactamase_B"/>
    <property type="match status" value="1"/>
</dbReference>
<dbReference type="Gene3D" id="3.60.15.10">
    <property type="entry name" value="Ribonuclease Z/Hydroxyacylglutathione hydrolase-like"/>
    <property type="match status" value="1"/>
</dbReference>
<keyword evidence="1" id="KW-0812">Transmembrane</keyword>
<feature type="transmembrane region" description="Helical" evidence="1">
    <location>
        <begin position="253"/>
        <end position="275"/>
    </location>
</feature>
<reference evidence="3 4" key="1">
    <citation type="journal article" date="2015" name="Nature">
        <title>rRNA introns, odd ribosomes, and small enigmatic genomes across a large radiation of phyla.</title>
        <authorList>
            <person name="Brown C.T."/>
            <person name="Hug L.A."/>
            <person name="Thomas B.C."/>
            <person name="Sharon I."/>
            <person name="Castelle C.J."/>
            <person name="Singh A."/>
            <person name="Wilkins M.J."/>
            <person name="Williams K.H."/>
            <person name="Banfield J.F."/>
        </authorList>
    </citation>
    <scope>NUCLEOTIDE SEQUENCE [LARGE SCALE GENOMIC DNA]</scope>
</reference>
<comment type="caution">
    <text evidence="3">The sequence shown here is derived from an EMBL/GenBank/DDBJ whole genome shotgun (WGS) entry which is preliminary data.</text>
</comment>
<dbReference type="EMBL" id="LCMJ01000061">
    <property type="protein sequence ID" value="KKU32248.1"/>
    <property type="molecule type" value="Genomic_DNA"/>
</dbReference>
<feature type="transmembrane region" description="Helical" evidence="1">
    <location>
        <begin position="381"/>
        <end position="399"/>
    </location>
</feature>
<dbReference type="GO" id="GO:0042781">
    <property type="term" value="F:3'-tRNA processing endoribonuclease activity"/>
    <property type="evidence" value="ECO:0007669"/>
    <property type="project" value="TreeGrafter"/>
</dbReference>
<evidence type="ECO:0000259" key="2">
    <source>
        <dbReference type="SMART" id="SM00849"/>
    </source>
</evidence>
<evidence type="ECO:0000313" key="4">
    <source>
        <dbReference type="Proteomes" id="UP000034067"/>
    </source>
</evidence>
<feature type="transmembrane region" description="Helical" evidence="1">
    <location>
        <begin position="342"/>
        <end position="361"/>
    </location>
</feature>
<proteinExistence type="predicted"/>
<evidence type="ECO:0000256" key="1">
    <source>
        <dbReference type="SAM" id="Phobius"/>
    </source>
</evidence>
<protein>
    <recommendedName>
        <fullName evidence="2">Metallo-beta-lactamase domain-containing protein</fullName>
    </recommendedName>
</protein>
<dbReference type="PANTHER" id="PTHR46018:SF4">
    <property type="entry name" value="METALLO-HYDROLASE YHFI-RELATED"/>
    <property type="match status" value="1"/>
</dbReference>